<keyword evidence="3" id="KW-1185">Reference proteome</keyword>
<evidence type="ECO:0000313" key="2">
    <source>
        <dbReference type="EMBL" id="NUW31635.1"/>
    </source>
</evidence>
<dbReference type="PANTHER" id="PTHR13812">
    <property type="entry name" value="KETIMINE REDUCTASE MU-CRYSTALLIN"/>
    <property type="match status" value="1"/>
</dbReference>
<sequence>MDVLILSDADIRATLDAAEVVATQERAFLLAGEPGRVRAAHTHHATFAPDGMAFAHAAVAAGETGALPEGATGVASETGAVPEDGTDVASETGAVPEGGTGVVFKTGTQHPANARRGLPTVHATVTVHDPETGAAVAVLNGTTITTLRTAGGLVAAARALSPGRPHTVGVLGAGAQATEFVCLMAAVTPVERFLMWSPGLAARGRARLDARLADLPVEVAASSRDLCERSGTVATCTLSRTPVVEGAWLRAGTTVLTMGSYAPDRREIDLACSARAARTYADLPEQALRSNGPVVAAVEAGVLDARAVRPLAAVLRGDHPARAGDGETVVFHSNGLGVQDAALAWRAYTRARANGLGTRVRL</sequence>
<dbReference type="Pfam" id="PF02423">
    <property type="entry name" value="OCD_Mu_crystall"/>
    <property type="match status" value="1"/>
</dbReference>
<dbReference type="Gene3D" id="3.40.50.720">
    <property type="entry name" value="NAD(P)-binding Rossmann-like Domain"/>
    <property type="match status" value="1"/>
</dbReference>
<name>A0A7Y6I4M3_9ACTN</name>
<reference evidence="2 3" key="1">
    <citation type="submission" date="2020-06" db="EMBL/GenBank/DDBJ databases">
        <title>Nonomuraea sp. SMC257, a novel actinomycete isolated from soil.</title>
        <authorList>
            <person name="Chanama M."/>
        </authorList>
    </citation>
    <scope>NUCLEOTIDE SEQUENCE [LARGE SCALE GENOMIC DNA]</scope>
    <source>
        <strain evidence="2 3">SMC257</strain>
    </source>
</reference>
<dbReference type="InterPro" id="IPR003462">
    <property type="entry name" value="ODC_Mu_crystall"/>
</dbReference>
<dbReference type="GO" id="GO:0005737">
    <property type="term" value="C:cytoplasm"/>
    <property type="evidence" value="ECO:0007669"/>
    <property type="project" value="TreeGrafter"/>
</dbReference>
<accession>A0A7Y6I4M3</accession>
<dbReference type="PIRSF" id="PIRSF001439">
    <property type="entry name" value="CryM"/>
    <property type="match status" value="1"/>
</dbReference>
<protein>
    <submittedName>
        <fullName evidence="2">Ornithine cyclodeaminase family protein</fullName>
    </submittedName>
</protein>
<evidence type="ECO:0000256" key="1">
    <source>
        <dbReference type="SAM" id="MobiDB-lite"/>
    </source>
</evidence>
<dbReference type="SUPFAM" id="SSF51735">
    <property type="entry name" value="NAD(P)-binding Rossmann-fold domains"/>
    <property type="match status" value="1"/>
</dbReference>
<organism evidence="2 3">
    <name type="scientific">Nonomuraea montanisoli</name>
    <dbReference type="NCBI Taxonomy" id="2741721"/>
    <lineage>
        <taxon>Bacteria</taxon>
        <taxon>Bacillati</taxon>
        <taxon>Actinomycetota</taxon>
        <taxon>Actinomycetes</taxon>
        <taxon>Streptosporangiales</taxon>
        <taxon>Streptosporangiaceae</taxon>
        <taxon>Nonomuraea</taxon>
    </lineage>
</organism>
<dbReference type="Proteomes" id="UP000586042">
    <property type="component" value="Unassembled WGS sequence"/>
</dbReference>
<dbReference type="AlphaFoldDB" id="A0A7Y6I4M3"/>
<evidence type="ECO:0000313" key="3">
    <source>
        <dbReference type="Proteomes" id="UP000586042"/>
    </source>
</evidence>
<feature type="region of interest" description="Disordered" evidence="1">
    <location>
        <begin position="71"/>
        <end position="100"/>
    </location>
</feature>
<dbReference type="InterPro" id="IPR036291">
    <property type="entry name" value="NAD(P)-bd_dom_sf"/>
</dbReference>
<dbReference type="RefSeq" id="WP_175589071.1">
    <property type="nucleotide sequence ID" value="NZ_JABWGN010000003.1"/>
</dbReference>
<comment type="caution">
    <text evidence="2">The sequence shown here is derived from an EMBL/GenBank/DDBJ whole genome shotgun (WGS) entry which is preliminary data.</text>
</comment>
<gene>
    <name evidence="2" type="ORF">HTZ77_09370</name>
</gene>
<proteinExistence type="predicted"/>
<dbReference type="PANTHER" id="PTHR13812:SF19">
    <property type="entry name" value="KETIMINE REDUCTASE MU-CRYSTALLIN"/>
    <property type="match status" value="1"/>
</dbReference>
<dbReference type="InterPro" id="IPR023401">
    <property type="entry name" value="ODC_N"/>
</dbReference>
<dbReference type="EMBL" id="JABWGN010000003">
    <property type="protein sequence ID" value="NUW31635.1"/>
    <property type="molecule type" value="Genomic_DNA"/>
</dbReference>
<dbReference type="Gene3D" id="3.30.1780.10">
    <property type="entry name" value="ornithine cyclodeaminase, domain 1"/>
    <property type="match status" value="1"/>
</dbReference>